<dbReference type="EMBL" id="JBHTIA010000020">
    <property type="protein sequence ID" value="MFD0767120.1"/>
    <property type="molecule type" value="Genomic_DNA"/>
</dbReference>
<evidence type="ECO:0008006" key="3">
    <source>
        <dbReference type="Google" id="ProtNLM"/>
    </source>
</evidence>
<gene>
    <name evidence="1" type="ORF">ACFQZI_19855</name>
</gene>
<dbReference type="Proteomes" id="UP001597073">
    <property type="component" value="Unassembled WGS sequence"/>
</dbReference>
<evidence type="ECO:0000313" key="2">
    <source>
        <dbReference type="Proteomes" id="UP001597073"/>
    </source>
</evidence>
<name>A0ABW2ZMA7_9SPHI</name>
<accession>A0ABW2ZMA7</accession>
<evidence type="ECO:0000313" key="1">
    <source>
        <dbReference type="EMBL" id="MFD0767120.1"/>
    </source>
</evidence>
<proteinExistence type="predicted"/>
<sequence>MKTFILISILFVSCQSRKGLRQEVQQRINTHKEFIKSFSFDGVISKGIYCENCQFNKYQLVINLNSLTPKTIRIDNKSFQPYYFFDGKSQLTISVVKDIYDAVHQGDVIEKRSNTNYVIIKGNTYKIISDQKYKWLPD</sequence>
<dbReference type="RefSeq" id="WP_377145619.1">
    <property type="nucleotide sequence ID" value="NZ_JBHTIA010000020.1"/>
</dbReference>
<protein>
    <recommendedName>
        <fullName evidence="3">NlpE N-terminal domain-containing protein</fullName>
    </recommendedName>
</protein>
<organism evidence="1 2">
    <name type="scientific">Mucilaginibacter lutimaris</name>
    <dbReference type="NCBI Taxonomy" id="931629"/>
    <lineage>
        <taxon>Bacteria</taxon>
        <taxon>Pseudomonadati</taxon>
        <taxon>Bacteroidota</taxon>
        <taxon>Sphingobacteriia</taxon>
        <taxon>Sphingobacteriales</taxon>
        <taxon>Sphingobacteriaceae</taxon>
        <taxon>Mucilaginibacter</taxon>
    </lineage>
</organism>
<reference evidence="2" key="1">
    <citation type="journal article" date="2019" name="Int. J. Syst. Evol. Microbiol.">
        <title>The Global Catalogue of Microorganisms (GCM) 10K type strain sequencing project: providing services to taxonomists for standard genome sequencing and annotation.</title>
        <authorList>
            <consortium name="The Broad Institute Genomics Platform"/>
            <consortium name="The Broad Institute Genome Sequencing Center for Infectious Disease"/>
            <person name="Wu L."/>
            <person name="Ma J."/>
        </authorList>
    </citation>
    <scope>NUCLEOTIDE SEQUENCE [LARGE SCALE GENOMIC DNA]</scope>
    <source>
        <strain evidence="2">CCUG 60742</strain>
    </source>
</reference>
<keyword evidence="2" id="KW-1185">Reference proteome</keyword>
<comment type="caution">
    <text evidence="1">The sequence shown here is derived from an EMBL/GenBank/DDBJ whole genome shotgun (WGS) entry which is preliminary data.</text>
</comment>